<dbReference type="PANTHER" id="PTHR11579:SF28">
    <property type="entry name" value="PROTEIN-L-ISOASPARTATE O-METHYLTRANSFERASE 1"/>
    <property type="match status" value="1"/>
</dbReference>
<accession>A0A9N7RTG7</accession>
<dbReference type="OrthoDB" id="73890at2759"/>
<dbReference type="InterPro" id="IPR029063">
    <property type="entry name" value="SAM-dependent_MTases_sf"/>
</dbReference>
<gene>
    <name evidence="2" type="ORF">SHERM_07287</name>
</gene>
<organism evidence="2 3">
    <name type="scientific">Striga hermonthica</name>
    <name type="common">Purple witchweed</name>
    <name type="synonym">Buchnera hermonthica</name>
    <dbReference type="NCBI Taxonomy" id="68872"/>
    <lineage>
        <taxon>Eukaryota</taxon>
        <taxon>Viridiplantae</taxon>
        <taxon>Streptophyta</taxon>
        <taxon>Embryophyta</taxon>
        <taxon>Tracheophyta</taxon>
        <taxon>Spermatophyta</taxon>
        <taxon>Magnoliopsida</taxon>
        <taxon>eudicotyledons</taxon>
        <taxon>Gunneridae</taxon>
        <taxon>Pentapetalae</taxon>
        <taxon>asterids</taxon>
        <taxon>lamiids</taxon>
        <taxon>Lamiales</taxon>
        <taxon>Orobanchaceae</taxon>
        <taxon>Buchnereae</taxon>
        <taxon>Striga</taxon>
    </lineage>
</organism>
<dbReference type="PANTHER" id="PTHR11579">
    <property type="entry name" value="PROTEIN-L-ISOASPARTATE O-METHYLTRANSFERASE"/>
    <property type="match status" value="1"/>
</dbReference>
<dbReference type="GO" id="GO:0004719">
    <property type="term" value="F:protein-L-isoaspartate (D-aspartate) O-methyltransferase activity"/>
    <property type="evidence" value="ECO:0007669"/>
    <property type="project" value="InterPro"/>
</dbReference>
<dbReference type="SUPFAM" id="SSF53335">
    <property type="entry name" value="S-adenosyl-L-methionine-dependent methyltransferases"/>
    <property type="match status" value="1"/>
</dbReference>
<dbReference type="Proteomes" id="UP001153555">
    <property type="component" value="Unassembled WGS sequence"/>
</dbReference>
<evidence type="ECO:0000313" key="2">
    <source>
        <dbReference type="EMBL" id="CAA0841272.1"/>
    </source>
</evidence>
<evidence type="ECO:0000313" key="3">
    <source>
        <dbReference type="Proteomes" id="UP001153555"/>
    </source>
</evidence>
<keyword evidence="3" id="KW-1185">Reference proteome</keyword>
<dbReference type="GO" id="GO:0005737">
    <property type="term" value="C:cytoplasm"/>
    <property type="evidence" value="ECO:0007669"/>
    <property type="project" value="TreeGrafter"/>
</dbReference>
<protein>
    <submittedName>
        <fullName evidence="2">Protein-L-isoaspartate O-methyltransferase 1</fullName>
    </submittedName>
</protein>
<dbReference type="Gene3D" id="3.40.50.150">
    <property type="entry name" value="Vaccinia Virus protein VP39"/>
    <property type="match status" value="1"/>
</dbReference>
<name>A0A9N7RTG7_STRHE</name>
<dbReference type="Pfam" id="PF01135">
    <property type="entry name" value="PCMT"/>
    <property type="match status" value="1"/>
</dbReference>
<evidence type="ECO:0000256" key="1">
    <source>
        <dbReference type="ARBA" id="ARBA00005369"/>
    </source>
</evidence>
<sequence length="127" mass="13846">MEVYNLRDLPEEHIPELAESSVKNIEKSEAATLLREGLLSIHDVDGRQGWSESSPYEAIHVGAATPEIPPALIDQLKSGGRLVIPIGKSSQDLKVVDKNADGTISVRTGFSVRYVPLTSREAQLRGK</sequence>
<comment type="caution">
    <text evidence="2">The sequence shown here is derived from an EMBL/GenBank/DDBJ whole genome shotgun (WGS) entry which is preliminary data.</text>
</comment>
<proteinExistence type="inferred from homology"/>
<dbReference type="AlphaFoldDB" id="A0A9N7RTG7"/>
<dbReference type="EMBL" id="CACSLK010034108">
    <property type="protein sequence ID" value="CAA0841272.1"/>
    <property type="molecule type" value="Genomic_DNA"/>
</dbReference>
<reference evidence="2" key="1">
    <citation type="submission" date="2019-12" db="EMBL/GenBank/DDBJ databases">
        <authorList>
            <person name="Scholes J."/>
        </authorList>
    </citation>
    <scope>NUCLEOTIDE SEQUENCE</scope>
</reference>
<dbReference type="InterPro" id="IPR000682">
    <property type="entry name" value="PCMT"/>
</dbReference>
<comment type="similarity">
    <text evidence="1">Belongs to the methyltransferase superfamily. L-isoaspartyl/D-aspartyl protein methyltransferase family.</text>
</comment>